<keyword evidence="2" id="KW-1133">Transmembrane helix</keyword>
<feature type="transmembrane region" description="Helical" evidence="2">
    <location>
        <begin position="46"/>
        <end position="65"/>
    </location>
</feature>
<name>A0ABN9VWL7_9DINO</name>
<dbReference type="EMBL" id="CAUYUJ010017798">
    <property type="protein sequence ID" value="CAK0878008.1"/>
    <property type="molecule type" value="Genomic_DNA"/>
</dbReference>
<evidence type="ECO:0000256" key="1">
    <source>
        <dbReference type="SAM" id="MobiDB-lite"/>
    </source>
</evidence>
<proteinExistence type="predicted"/>
<accession>A0ABN9VWL7</accession>
<keyword evidence="2" id="KW-0472">Membrane</keyword>
<sequence length="211" mass="22981">MLSSDHNGARRFPYGDSSPWSIRGDAVCREWLLQRDHPGEHPDLRFPFLCAGAFMGTAAALRRLYARLFSLYRATREYHDQALLTLLLLRNQSLGFVDEAASLFLSLHGHDEMTFHGGYATRVTSRPQARALPRRTPGGRRAGARAGARAERRAPPAASAALLGCCTSTATPSSTCRAAWSTSAPTDLSTTGGCTYFDGDRNEYAGVRLSS</sequence>
<protein>
    <recommendedName>
        <fullName evidence="5">Alpha-1,2-Mannosidase</fullName>
    </recommendedName>
</protein>
<keyword evidence="4" id="KW-1185">Reference proteome</keyword>
<reference evidence="3" key="1">
    <citation type="submission" date="2023-10" db="EMBL/GenBank/DDBJ databases">
        <authorList>
            <person name="Chen Y."/>
            <person name="Shah S."/>
            <person name="Dougan E. K."/>
            <person name="Thang M."/>
            <person name="Chan C."/>
        </authorList>
    </citation>
    <scope>NUCLEOTIDE SEQUENCE [LARGE SCALE GENOMIC DNA]</scope>
</reference>
<dbReference type="Proteomes" id="UP001189429">
    <property type="component" value="Unassembled WGS sequence"/>
</dbReference>
<evidence type="ECO:0000256" key="2">
    <source>
        <dbReference type="SAM" id="Phobius"/>
    </source>
</evidence>
<feature type="region of interest" description="Disordered" evidence="1">
    <location>
        <begin position="128"/>
        <end position="152"/>
    </location>
</feature>
<evidence type="ECO:0008006" key="5">
    <source>
        <dbReference type="Google" id="ProtNLM"/>
    </source>
</evidence>
<comment type="caution">
    <text evidence="3">The sequence shown here is derived from an EMBL/GenBank/DDBJ whole genome shotgun (WGS) entry which is preliminary data.</text>
</comment>
<keyword evidence="2" id="KW-0812">Transmembrane</keyword>
<organism evidence="3 4">
    <name type="scientific">Prorocentrum cordatum</name>
    <dbReference type="NCBI Taxonomy" id="2364126"/>
    <lineage>
        <taxon>Eukaryota</taxon>
        <taxon>Sar</taxon>
        <taxon>Alveolata</taxon>
        <taxon>Dinophyceae</taxon>
        <taxon>Prorocentrales</taxon>
        <taxon>Prorocentraceae</taxon>
        <taxon>Prorocentrum</taxon>
    </lineage>
</organism>
<evidence type="ECO:0000313" key="3">
    <source>
        <dbReference type="EMBL" id="CAK0878008.1"/>
    </source>
</evidence>
<gene>
    <name evidence="3" type="ORF">PCOR1329_LOCUS61897</name>
</gene>
<evidence type="ECO:0000313" key="4">
    <source>
        <dbReference type="Proteomes" id="UP001189429"/>
    </source>
</evidence>